<feature type="signal peptide" evidence="2">
    <location>
        <begin position="1"/>
        <end position="21"/>
    </location>
</feature>
<dbReference type="InterPro" id="IPR053088">
    <property type="entry name" value="Beta-glucosidase/SUN-like"/>
</dbReference>
<keyword evidence="4" id="KW-1185">Reference proteome</keyword>
<evidence type="ECO:0008006" key="5">
    <source>
        <dbReference type="Google" id="ProtNLM"/>
    </source>
</evidence>
<proteinExistence type="inferred from homology"/>
<gene>
    <name evidence="3" type="ORF">DAPK24_019950</name>
</gene>
<dbReference type="Proteomes" id="UP001378960">
    <property type="component" value="Unassembled WGS sequence"/>
</dbReference>
<evidence type="ECO:0000256" key="2">
    <source>
        <dbReference type="SAM" id="SignalP"/>
    </source>
</evidence>
<dbReference type="Pfam" id="PF03856">
    <property type="entry name" value="SUN"/>
    <property type="match status" value="1"/>
</dbReference>
<dbReference type="EMBL" id="BTGB01000002">
    <property type="protein sequence ID" value="GMM45420.1"/>
    <property type="molecule type" value="Genomic_DNA"/>
</dbReference>
<feature type="chain" id="PRO_5043585339" description="Secreted beta-glucosidase adg3" evidence="2">
    <location>
        <begin position="22"/>
        <end position="308"/>
    </location>
</feature>
<organism evidence="3 4">
    <name type="scientific">Pichia kluyveri</name>
    <name type="common">Yeast</name>
    <dbReference type="NCBI Taxonomy" id="36015"/>
    <lineage>
        <taxon>Eukaryota</taxon>
        <taxon>Fungi</taxon>
        <taxon>Dikarya</taxon>
        <taxon>Ascomycota</taxon>
        <taxon>Saccharomycotina</taxon>
        <taxon>Pichiomycetes</taxon>
        <taxon>Pichiales</taxon>
        <taxon>Pichiaceae</taxon>
        <taxon>Pichia</taxon>
    </lineage>
</organism>
<dbReference type="PANTHER" id="PTHR31654:SF0">
    <property type="entry name" value="SECRETED BETA-GLUCOSIDASE ADG3-RELATED"/>
    <property type="match status" value="1"/>
</dbReference>
<dbReference type="PANTHER" id="PTHR31654">
    <property type="entry name" value="SECRETED BETA-GLUCOSIDASE ADG3-RELATED"/>
    <property type="match status" value="1"/>
</dbReference>
<evidence type="ECO:0000313" key="3">
    <source>
        <dbReference type="EMBL" id="GMM45420.1"/>
    </source>
</evidence>
<accession>A0AAV5R294</accession>
<dbReference type="AlphaFoldDB" id="A0AAV5R294"/>
<name>A0AAV5R294_PICKL</name>
<evidence type="ECO:0000313" key="4">
    <source>
        <dbReference type="Proteomes" id="UP001378960"/>
    </source>
</evidence>
<comment type="similarity">
    <text evidence="1">Belongs to the SUN family.</text>
</comment>
<evidence type="ECO:0000256" key="1">
    <source>
        <dbReference type="ARBA" id="ARBA00010579"/>
    </source>
</evidence>
<keyword evidence="2" id="KW-0732">Signal</keyword>
<dbReference type="InterPro" id="IPR005556">
    <property type="entry name" value="SUN"/>
</dbReference>
<reference evidence="3 4" key="1">
    <citation type="journal article" date="2023" name="Elife">
        <title>Identification of key yeast species and microbe-microbe interactions impacting larval growth of Drosophila in the wild.</title>
        <authorList>
            <person name="Mure A."/>
            <person name="Sugiura Y."/>
            <person name="Maeda R."/>
            <person name="Honda K."/>
            <person name="Sakurai N."/>
            <person name="Takahashi Y."/>
            <person name="Watada M."/>
            <person name="Katoh T."/>
            <person name="Gotoh A."/>
            <person name="Gotoh Y."/>
            <person name="Taniguchi I."/>
            <person name="Nakamura K."/>
            <person name="Hayashi T."/>
            <person name="Katayama T."/>
            <person name="Uemura T."/>
            <person name="Hattori Y."/>
        </authorList>
    </citation>
    <scope>NUCLEOTIDE SEQUENCE [LARGE SCALE GENOMIC DNA]</scope>
    <source>
        <strain evidence="3 4">PK-24</strain>
    </source>
</reference>
<protein>
    <recommendedName>
        <fullName evidence="5">Secreted beta-glucosidase adg3</fullName>
    </recommendedName>
</protein>
<comment type="caution">
    <text evidence="3">The sequence shown here is derived from an EMBL/GenBank/DDBJ whole genome shotgun (WGS) entry which is preliminary data.</text>
</comment>
<sequence length="308" mass="32660">MLSIKAISVVLLSALINDSTAAPAASPEHVHHAHKRDNGKTCSFPNDDGMVAVFNTKVANSEGWAQDGPCKAGSYCQYACQPGYLAGQWNPDVTTYSYPGSQDGGLFCDSNGNLNKPISNQDYCYKGKGTAKAVNQASADVAFCQTVLPGNEAMLIPTNVNGGSSNDLAVPGTDYWAKTASHFYINAPGVSVEDGCRWGSTANPYGNWAPYVAGFNMDDNGSTFAKIGWNPIYFEDSSPFKNENPSFGIRLKCDDPSKCNGATCEINPKKIGLNKVSNSGQQQDADGAAWCVVTATDNSGVSVEVFEV</sequence>